<reference evidence="5 6" key="1">
    <citation type="submission" date="2020-08" db="EMBL/GenBank/DDBJ databases">
        <title>Sequencing the genomes of 1000 actinobacteria strains.</title>
        <authorList>
            <person name="Klenk H.-P."/>
        </authorList>
    </citation>
    <scope>NUCLEOTIDE SEQUENCE [LARGE SCALE GENOMIC DNA]</scope>
    <source>
        <strain evidence="5 6">DSM 20146</strain>
    </source>
</reference>
<evidence type="ECO:0000313" key="6">
    <source>
        <dbReference type="Proteomes" id="UP000538196"/>
    </source>
</evidence>
<dbReference type="SMART" id="SM00354">
    <property type="entry name" value="HTH_LACI"/>
    <property type="match status" value="1"/>
</dbReference>
<dbReference type="InterPro" id="IPR046335">
    <property type="entry name" value="LacI/GalR-like_sensor"/>
</dbReference>
<dbReference type="SUPFAM" id="SSF53822">
    <property type="entry name" value="Periplasmic binding protein-like I"/>
    <property type="match status" value="1"/>
</dbReference>
<dbReference type="GO" id="GO:0003700">
    <property type="term" value="F:DNA-binding transcription factor activity"/>
    <property type="evidence" value="ECO:0007669"/>
    <property type="project" value="TreeGrafter"/>
</dbReference>
<sequence length="351" mass="36632">MESKPVRLVDIARAAGVSLATASQVMNNSGRIADATRQRVLAAAERLDYRPNALARATASGRSRTIGILAENASGAFCMPVLVGTNRTLSRFNLASVLYDAAHSVDLRHSHFRELQARQVDGIVVIGDGADGVSQSISQEFAGPVAYAFGKSSDPADAVFLPDDEQAGRLAAEHLIGLGRTRLVHVSAEAELATVAGRARGFASALAAHGLQPAHEPIHGTFSRESGFYSARRLIDSGAGFDGIFAGNDAIAVGLAAELQASGRRVPDDVAIVGFDNTAGQAGERELFLTSIDPQLAAVGSRAVEWLVAQLDDDQDASSVVPSVECTLVTGRSTVGGLPTPRSLVLEQLLA</sequence>
<keyword evidence="2" id="KW-0238">DNA-binding</keyword>
<dbReference type="RefSeq" id="WP_021759286.1">
    <property type="nucleotide sequence ID" value="NZ_JACHVP010000001.1"/>
</dbReference>
<dbReference type="CDD" id="cd01392">
    <property type="entry name" value="HTH_LacI"/>
    <property type="match status" value="1"/>
</dbReference>
<dbReference type="Proteomes" id="UP000538196">
    <property type="component" value="Unassembled WGS sequence"/>
</dbReference>
<evidence type="ECO:0000256" key="2">
    <source>
        <dbReference type="ARBA" id="ARBA00023125"/>
    </source>
</evidence>
<protein>
    <submittedName>
        <fullName evidence="5">LacI family transcriptional regulator</fullName>
    </submittedName>
</protein>
<dbReference type="InterPro" id="IPR000843">
    <property type="entry name" value="HTH_LacI"/>
</dbReference>
<dbReference type="GO" id="GO:0000976">
    <property type="term" value="F:transcription cis-regulatory region binding"/>
    <property type="evidence" value="ECO:0007669"/>
    <property type="project" value="TreeGrafter"/>
</dbReference>
<keyword evidence="6" id="KW-1185">Reference proteome</keyword>
<organism evidence="5 6">
    <name type="scientific">Leifsonia aquatica</name>
    <name type="common">Corynebacterium aquaticum</name>
    <dbReference type="NCBI Taxonomy" id="144185"/>
    <lineage>
        <taxon>Bacteria</taxon>
        <taxon>Bacillati</taxon>
        <taxon>Actinomycetota</taxon>
        <taxon>Actinomycetes</taxon>
        <taxon>Micrococcales</taxon>
        <taxon>Microbacteriaceae</taxon>
        <taxon>Leifsonia</taxon>
    </lineage>
</organism>
<feature type="domain" description="HTH lacI-type" evidence="4">
    <location>
        <begin position="6"/>
        <end position="60"/>
    </location>
</feature>
<dbReference type="EMBL" id="JACHVP010000001">
    <property type="protein sequence ID" value="MBB2965336.1"/>
    <property type="molecule type" value="Genomic_DNA"/>
</dbReference>
<dbReference type="Pfam" id="PF00356">
    <property type="entry name" value="LacI"/>
    <property type="match status" value="1"/>
</dbReference>
<dbReference type="SUPFAM" id="SSF47413">
    <property type="entry name" value="lambda repressor-like DNA-binding domains"/>
    <property type="match status" value="1"/>
</dbReference>
<dbReference type="PANTHER" id="PTHR30146:SF109">
    <property type="entry name" value="HTH-TYPE TRANSCRIPTIONAL REGULATOR GALS"/>
    <property type="match status" value="1"/>
</dbReference>
<dbReference type="AlphaFoldDB" id="A0A7W4US91"/>
<keyword evidence="3" id="KW-0804">Transcription</keyword>
<proteinExistence type="predicted"/>
<dbReference type="PROSITE" id="PS50932">
    <property type="entry name" value="HTH_LACI_2"/>
    <property type="match status" value="1"/>
</dbReference>
<dbReference type="PROSITE" id="PS00356">
    <property type="entry name" value="HTH_LACI_1"/>
    <property type="match status" value="1"/>
</dbReference>
<gene>
    <name evidence="5" type="ORF">FHX33_000068</name>
</gene>
<name>A0A7W4US91_LEIAQ</name>
<evidence type="ECO:0000256" key="3">
    <source>
        <dbReference type="ARBA" id="ARBA00023163"/>
    </source>
</evidence>
<dbReference type="PANTHER" id="PTHR30146">
    <property type="entry name" value="LACI-RELATED TRANSCRIPTIONAL REPRESSOR"/>
    <property type="match status" value="1"/>
</dbReference>
<accession>A0A7W4US91</accession>
<evidence type="ECO:0000259" key="4">
    <source>
        <dbReference type="PROSITE" id="PS50932"/>
    </source>
</evidence>
<evidence type="ECO:0000313" key="5">
    <source>
        <dbReference type="EMBL" id="MBB2965336.1"/>
    </source>
</evidence>
<evidence type="ECO:0000256" key="1">
    <source>
        <dbReference type="ARBA" id="ARBA00023015"/>
    </source>
</evidence>
<dbReference type="Gene3D" id="3.40.50.2300">
    <property type="match status" value="2"/>
</dbReference>
<dbReference type="Pfam" id="PF13377">
    <property type="entry name" value="Peripla_BP_3"/>
    <property type="match status" value="1"/>
</dbReference>
<dbReference type="Gene3D" id="1.10.260.40">
    <property type="entry name" value="lambda repressor-like DNA-binding domains"/>
    <property type="match status" value="1"/>
</dbReference>
<dbReference type="InterPro" id="IPR010982">
    <property type="entry name" value="Lambda_DNA-bd_dom_sf"/>
</dbReference>
<comment type="caution">
    <text evidence="5">The sequence shown here is derived from an EMBL/GenBank/DDBJ whole genome shotgun (WGS) entry which is preliminary data.</text>
</comment>
<keyword evidence="1" id="KW-0805">Transcription regulation</keyword>
<dbReference type="InterPro" id="IPR028082">
    <property type="entry name" value="Peripla_BP_I"/>
</dbReference>